<accession>A0AA88LES0</accession>
<dbReference type="AlphaFoldDB" id="A0AA88LES0"/>
<dbReference type="GO" id="GO:0005975">
    <property type="term" value="P:carbohydrate metabolic process"/>
    <property type="evidence" value="ECO:0007669"/>
    <property type="project" value="InterPro"/>
</dbReference>
<dbReference type="InterPro" id="IPR017853">
    <property type="entry name" value="GH"/>
</dbReference>
<evidence type="ECO:0000256" key="2">
    <source>
        <dbReference type="ARBA" id="ARBA00022801"/>
    </source>
</evidence>
<comment type="caution">
    <text evidence="5">The sequence shown here is derived from an EMBL/GenBank/DDBJ whole genome shotgun (WGS) entry which is preliminary data.</text>
</comment>
<reference evidence="5" key="1">
    <citation type="submission" date="2023-07" db="EMBL/GenBank/DDBJ databases">
        <title>Chromosome-level genome assembly of Artemia franciscana.</title>
        <authorList>
            <person name="Jo E."/>
        </authorList>
    </citation>
    <scope>NUCLEOTIDE SEQUENCE</scope>
    <source>
        <tissue evidence="5">Whole body</tissue>
    </source>
</reference>
<dbReference type="PANTHER" id="PTHR10353:SF36">
    <property type="entry name" value="LP05116P"/>
    <property type="match status" value="1"/>
</dbReference>
<dbReference type="InterPro" id="IPR001360">
    <property type="entry name" value="Glyco_hydro_1"/>
</dbReference>
<evidence type="ECO:0000313" key="6">
    <source>
        <dbReference type="Proteomes" id="UP001187531"/>
    </source>
</evidence>
<dbReference type="GO" id="GO:0008422">
    <property type="term" value="F:beta-glucosidase activity"/>
    <property type="evidence" value="ECO:0007669"/>
    <property type="project" value="TreeGrafter"/>
</dbReference>
<dbReference type="PANTHER" id="PTHR10353">
    <property type="entry name" value="GLYCOSYL HYDROLASE"/>
    <property type="match status" value="1"/>
</dbReference>
<evidence type="ECO:0000256" key="1">
    <source>
        <dbReference type="ARBA" id="ARBA00010838"/>
    </source>
</evidence>
<protein>
    <recommendedName>
        <fullName evidence="7">Beta-glucosidase</fullName>
    </recommendedName>
</protein>
<evidence type="ECO:0000256" key="4">
    <source>
        <dbReference type="RuleBase" id="RU003690"/>
    </source>
</evidence>
<keyword evidence="6" id="KW-1185">Reference proteome</keyword>
<feature type="non-terminal residue" evidence="5">
    <location>
        <position position="63"/>
    </location>
</feature>
<evidence type="ECO:0000256" key="3">
    <source>
        <dbReference type="ARBA" id="ARBA00023295"/>
    </source>
</evidence>
<dbReference type="Pfam" id="PF00232">
    <property type="entry name" value="Glyco_hydro_1"/>
    <property type="match status" value="1"/>
</dbReference>
<sequence>MFLERFKNYCFETGKGPSIWDTFTSKPGNILDGSDGKIACDSYHKYLEDVALLKNLGVHQYRF</sequence>
<organism evidence="5 6">
    <name type="scientific">Artemia franciscana</name>
    <name type="common">Brine shrimp</name>
    <name type="synonym">Artemia sanfranciscana</name>
    <dbReference type="NCBI Taxonomy" id="6661"/>
    <lineage>
        <taxon>Eukaryota</taxon>
        <taxon>Metazoa</taxon>
        <taxon>Ecdysozoa</taxon>
        <taxon>Arthropoda</taxon>
        <taxon>Crustacea</taxon>
        <taxon>Branchiopoda</taxon>
        <taxon>Anostraca</taxon>
        <taxon>Artemiidae</taxon>
        <taxon>Artemia</taxon>
    </lineage>
</organism>
<dbReference type="SUPFAM" id="SSF51445">
    <property type="entry name" value="(Trans)glycosidases"/>
    <property type="match status" value="1"/>
</dbReference>
<evidence type="ECO:0008006" key="7">
    <source>
        <dbReference type="Google" id="ProtNLM"/>
    </source>
</evidence>
<keyword evidence="2" id="KW-0378">Hydrolase</keyword>
<dbReference type="Proteomes" id="UP001187531">
    <property type="component" value="Unassembled WGS sequence"/>
</dbReference>
<proteinExistence type="inferred from homology"/>
<dbReference type="Gene3D" id="3.20.20.80">
    <property type="entry name" value="Glycosidases"/>
    <property type="match status" value="1"/>
</dbReference>
<gene>
    <name evidence="5" type="ORF">QYM36_002241</name>
</gene>
<keyword evidence="3" id="KW-0326">Glycosidase</keyword>
<evidence type="ECO:0000313" key="5">
    <source>
        <dbReference type="EMBL" id="KAK2723824.1"/>
    </source>
</evidence>
<dbReference type="EMBL" id="JAVRJZ010000004">
    <property type="protein sequence ID" value="KAK2723824.1"/>
    <property type="molecule type" value="Genomic_DNA"/>
</dbReference>
<name>A0AA88LES0_ARTSF</name>
<comment type="similarity">
    <text evidence="1 4">Belongs to the glycosyl hydrolase 1 family.</text>
</comment>